<keyword evidence="6" id="KW-0234">DNA repair</keyword>
<dbReference type="Pfam" id="PF11799">
    <property type="entry name" value="IMS_C"/>
    <property type="match status" value="1"/>
</dbReference>
<evidence type="ECO:0000313" key="8">
    <source>
        <dbReference type="EMBL" id="RGQ36863.1"/>
    </source>
</evidence>
<evidence type="ECO:0000313" key="9">
    <source>
        <dbReference type="Proteomes" id="UP000284751"/>
    </source>
</evidence>
<accession>A0A412AVF6</accession>
<reference evidence="8 9" key="1">
    <citation type="submission" date="2018-08" db="EMBL/GenBank/DDBJ databases">
        <title>A genome reference for cultivated species of the human gut microbiota.</title>
        <authorList>
            <person name="Zou Y."/>
            <person name="Xue W."/>
            <person name="Luo G."/>
        </authorList>
    </citation>
    <scope>NUCLEOTIDE SEQUENCE [LARGE SCALE GENOMIC DNA]</scope>
    <source>
        <strain evidence="8 9">AF28-26</strain>
    </source>
</reference>
<dbReference type="SUPFAM" id="SSF100879">
    <property type="entry name" value="Lesion bypass DNA polymerase (Y-family), little finger domain"/>
    <property type="match status" value="1"/>
</dbReference>
<dbReference type="SUPFAM" id="SSF56672">
    <property type="entry name" value="DNA/RNA polymerases"/>
    <property type="match status" value="1"/>
</dbReference>
<dbReference type="PANTHER" id="PTHR11076:SF35">
    <property type="entry name" value="DNA REPAIR PROTEIN HOMOLOG YOBH"/>
    <property type="match status" value="1"/>
</dbReference>
<comment type="caution">
    <text evidence="8">The sequence shown here is derived from an EMBL/GenBank/DDBJ whole genome shotgun (WGS) entry which is preliminary data.</text>
</comment>
<feature type="binding site" evidence="6">
    <location>
        <position position="105"/>
    </location>
    <ligand>
        <name>Mg(2+)</name>
        <dbReference type="ChEBI" id="CHEBI:18420"/>
    </ligand>
</feature>
<comment type="function">
    <text evidence="6">Poorly processive, error-prone DNA polymerase involved in untargeted mutagenesis. Copies undamaged DNA at stalled replication forks, which arise in vivo from mismatched or misaligned primer ends. These misaligned primers can be extended by PolIV. Exhibits no 3'-5' exonuclease (proofreading) activity. May be involved in translesional synthesis, in conjunction with the beta clamp from PolIII.</text>
</comment>
<dbReference type="PANTHER" id="PTHR11076">
    <property type="entry name" value="DNA REPAIR POLYMERASE UMUC / TRANSFERASE FAMILY MEMBER"/>
    <property type="match status" value="1"/>
</dbReference>
<comment type="subcellular location">
    <subcellularLocation>
        <location evidence="6">Cytoplasm</location>
    </subcellularLocation>
</comment>
<proteinExistence type="inferred from homology"/>
<dbReference type="Gene3D" id="1.10.150.20">
    <property type="entry name" value="5' to 3' exonuclease, C-terminal subdomain"/>
    <property type="match status" value="1"/>
</dbReference>
<dbReference type="GO" id="GO:0005829">
    <property type="term" value="C:cytosol"/>
    <property type="evidence" value="ECO:0007669"/>
    <property type="project" value="TreeGrafter"/>
</dbReference>
<dbReference type="GO" id="GO:0003684">
    <property type="term" value="F:damaged DNA binding"/>
    <property type="evidence" value="ECO:0007669"/>
    <property type="project" value="InterPro"/>
</dbReference>
<keyword evidence="6" id="KW-0479">Metal-binding</keyword>
<dbReference type="GO" id="GO:0006261">
    <property type="term" value="P:DNA-templated DNA replication"/>
    <property type="evidence" value="ECO:0007669"/>
    <property type="project" value="UniProtKB-UniRule"/>
</dbReference>
<feature type="domain" description="UmuC" evidence="7">
    <location>
        <begin position="5"/>
        <end position="187"/>
    </location>
</feature>
<evidence type="ECO:0000256" key="4">
    <source>
        <dbReference type="ARBA" id="ARBA00022763"/>
    </source>
</evidence>
<evidence type="ECO:0000256" key="5">
    <source>
        <dbReference type="ARBA" id="ARBA00022932"/>
    </source>
</evidence>
<evidence type="ECO:0000256" key="1">
    <source>
        <dbReference type="ARBA" id="ARBA00010945"/>
    </source>
</evidence>
<keyword evidence="2 6" id="KW-0515">Mutator protein</keyword>
<keyword evidence="6" id="KW-0238">DNA-binding</keyword>
<dbReference type="AlphaFoldDB" id="A0A412AVF6"/>
<dbReference type="CDD" id="cd03586">
    <property type="entry name" value="PolY_Pol_IV_kappa"/>
    <property type="match status" value="1"/>
</dbReference>
<dbReference type="GO" id="GO:0042276">
    <property type="term" value="P:error-prone translesion synthesis"/>
    <property type="evidence" value="ECO:0007669"/>
    <property type="project" value="TreeGrafter"/>
</dbReference>
<dbReference type="InterPro" id="IPR050116">
    <property type="entry name" value="DNA_polymerase-Y"/>
</dbReference>
<feature type="binding site" evidence="6">
    <location>
        <position position="9"/>
    </location>
    <ligand>
        <name>Mg(2+)</name>
        <dbReference type="ChEBI" id="CHEBI:18420"/>
    </ligand>
</feature>
<dbReference type="InterPro" id="IPR022880">
    <property type="entry name" value="DNApol_IV"/>
</dbReference>
<evidence type="ECO:0000256" key="6">
    <source>
        <dbReference type="HAMAP-Rule" id="MF_01113"/>
    </source>
</evidence>
<dbReference type="GO" id="GO:0003887">
    <property type="term" value="F:DNA-directed DNA polymerase activity"/>
    <property type="evidence" value="ECO:0007669"/>
    <property type="project" value="UniProtKB-UniRule"/>
</dbReference>
<dbReference type="PROSITE" id="PS50173">
    <property type="entry name" value="UMUC"/>
    <property type="match status" value="1"/>
</dbReference>
<dbReference type="InterPro" id="IPR036775">
    <property type="entry name" value="DNA_pol_Y-fam_lit_finger_sf"/>
</dbReference>
<dbReference type="Pfam" id="PF00817">
    <property type="entry name" value="IMS"/>
    <property type="match status" value="1"/>
</dbReference>
<keyword evidence="6 8" id="KW-0808">Transferase</keyword>
<dbReference type="GO" id="GO:0000287">
    <property type="term" value="F:magnesium ion binding"/>
    <property type="evidence" value="ECO:0007669"/>
    <property type="project" value="UniProtKB-UniRule"/>
</dbReference>
<dbReference type="Gene3D" id="3.30.70.270">
    <property type="match status" value="1"/>
</dbReference>
<dbReference type="Gene3D" id="3.40.1170.60">
    <property type="match status" value="1"/>
</dbReference>
<keyword evidence="6" id="KW-0460">Magnesium</keyword>
<keyword evidence="6" id="KW-0963">Cytoplasm</keyword>
<feature type="site" description="Substrate discrimination" evidence="6">
    <location>
        <position position="14"/>
    </location>
</feature>
<keyword evidence="4 6" id="KW-0227">DNA damage</keyword>
<dbReference type="InterPro" id="IPR001126">
    <property type="entry name" value="UmuC"/>
</dbReference>
<dbReference type="InterPro" id="IPR043128">
    <property type="entry name" value="Rev_trsase/Diguanyl_cyclase"/>
</dbReference>
<feature type="active site" evidence="6">
    <location>
        <position position="106"/>
    </location>
</feature>
<evidence type="ECO:0000256" key="2">
    <source>
        <dbReference type="ARBA" id="ARBA00022457"/>
    </source>
</evidence>
<comment type="similarity">
    <text evidence="1 6">Belongs to the DNA polymerase type-Y family.</text>
</comment>
<protein>
    <recommendedName>
        <fullName evidence="6">DNA polymerase IV</fullName>
        <shortName evidence="6">Pol IV</shortName>
        <ecNumber evidence="6">2.7.7.7</ecNumber>
    </recommendedName>
</protein>
<keyword evidence="3 6" id="KW-0548">Nucleotidyltransferase</keyword>
<comment type="subunit">
    <text evidence="6">Monomer.</text>
</comment>
<comment type="catalytic activity">
    <reaction evidence="6">
        <text>DNA(n) + a 2'-deoxyribonucleoside 5'-triphosphate = DNA(n+1) + diphosphate</text>
        <dbReference type="Rhea" id="RHEA:22508"/>
        <dbReference type="Rhea" id="RHEA-COMP:17339"/>
        <dbReference type="Rhea" id="RHEA-COMP:17340"/>
        <dbReference type="ChEBI" id="CHEBI:33019"/>
        <dbReference type="ChEBI" id="CHEBI:61560"/>
        <dbReference type="ChEBI" id="CHEBI:173112"/>
        <dbReference type="EC" id="2.7.7.7"/>
    </reaction>
</comment>
<gene>
    <name evidence="6" type="primary">dinB</name>
    <name evidence="8" type="ORF">DWY99_11025</name>
</gene>
<sequence length="410" mass="46162">MERTILHCDCNGFYASVECVLHPELRTVPMAVCGDPESRRGIILAKNELAKGYGIKTAETIWQAKRKCPQLVLASAHHDQYALFSKRINGIYQRYTDLVEPFSIDESWLDVTGSRELFGDGKKIADELRKAVREETGVTISVGVSFNKVFAKLGSDYKKPDATTVISRENFRELLWPLPVDRMIFVGDSSKAALEKLRVRTIGDLARLDREILEKKLGKQGAALSLYANGLDESPVRSVYEERKVKSIGNSITFKRNLTGIEDIRLGVRAIADQVASRLRRHRVKCATVQVVIKDPDFRVISRQRPLKKPTHLSRDLYECALAIILDSWKITAPIRMLSITGANLVGDGEDTIQEQMSLFDPPGGREEEEKQENLETALDEIRTKFGREAVSFGSVIHNDLGIRDHKKEL</sequence>
<dbReference type="InterPro" id="IPR043502">
    <property type="entry name" value="DNA/RNA_pol_sf"/>
</dbReference>
<dbReference type="InterPro" id="IPR017961">
    <property type="entry name" value="DNA_pol_Y-fam_little_finger"/>
</dbReference>
<keyword evidence="5 6" id="KW-0239">DNA-directed DNA polymerase</keyword>
<dbReference type="GO" id="GO:0009432">
    <property type="term" value="P:SOS response"/>
    <property type="evidence" value="ECO:0007669"/>
    <property type="project" value="TreeGrafter"/>
</dbReference>
<dbReference type="EMBL" id="QRTC01000050">
    <property type="protein sequence ID" value="RGQ36863.1"/>
    <property type="molecule type" value="Genomic_DNA"/>
</dbReference>
<dbReference type="GO" id="GO:0006281">
    <property type="term" value="P:DNA repair"/>
    <property type="evidence" value="ECO:0007669"/>
    <property type="project" value="UniProtKB-UniRule"/>
</dbReference>
<dbReference type="HAMAP" id="MF_01113">
    <property type="entry name" value="DNApol_IV"/>
    <property type="match status" value="1"/>
</dbReference>
<comment type="cofactor">
    <cofactor evidence="6">
        <name>Mg(2+)</name>
        <dbReference type="ChEBI" id="CHEBI:18420"/>
    </cofactor>
    <text evidence="6">Binds 2 magnesium ions per subunit.</text>
</comment>
<dbReference type="Gene3D" id="3.30.1490.100">
    <property type="entry name" value="DNA polymerase, Y-family, little finger domain"/>
    <property type="match status" value="1"/>
</dbReference>
<evidence type="ECO:0000259" key="7">
    <source>
        <dbReference type="PROSITE" id="PS50173"/>
    </source>
</evidence>
<keyword evidence="6" id="KW-0235">DNA replication</keyword>
<dbReference type="NCBIfam" id="NF002677">
    <property type="entry name" value="PRK02406.1"/>
    <property type="match status" value="1"/>
</dbReference>
<organism evidence="8 9">
    <name type="scientific">[Clostridium] leptum</name>
    <dbReference type="NCBI Taxonomy" id="1535"/>
    <lineage>
        <taxon>Bacteria</taxon>
        <taxon>Bacillati</taxon>
        <taxon>Bacillota</taxon>
        <taxon>Clostridia</taxon>
        <taxon>Eubacteriales</taxon>
        <taxon>Oscillospiraceae</taxon>
        <taxon>Oscillospiraceae incertae sedis</taxon>
    </lineage>
</organism>
<dbReference type="EC" id="2.7.7.7" evidence="6"/>
<dbReference type="Proteomes" id="UP000284751">
    <property type="component" value="Unassembled WGS sequence"/>
</dbReference>
<name>A0A412AVF6_9FIRM</name>
<evidence type="ECO:0000256" key="3">
    <source>
        <dbReference type="ARBA" id="ARBA00022695"/>
    </source>
</evidence>